<feature type="region of interest" description="Disordered" evidence="1">
    <location>
        <begin position="1"/>
        <end position="45"/>
    </location>
</feature>
<feature type="region of interest" description="Disordered" evidence="1">
    <location>
        <begin position="1010"/>
        <end position="1034"/>
    </location>
</feature>
<accession>A0A0D2Q6D2</accession>
<feature type="region of interest" description="Disordered" evidence="1">
    <location>
        <begin position="301"/>
        <end position="327"/>
    </location>
</feature>
<feature type="compositionally biased region" description="Low complexity" evidence="1">
    <location>
        <begin position="1017"/>
        <end position="1034"/>
    </location>
</feature>
<feature type="compositionally biased region" description="Low complexity" evidence="1">
    <location>
        <begin position="1054"/>
        <end position="1066"/>
    </location>
</feature>
<reference evidence="4" key="1">
    <citation type="submission" date="2014-04" db="EMBL/GenBank/DDBJ databases">
        <title>Evolutionary Origins and Diversification of the Mycorrhizal Mutualists.</title>
        <authorList>
            <consortium name="DOE Joint Genome Institute"/>
            <consortium name="Mycorrhizal Genomics Consortium"/>
            <person name="Kohler A."/>
            <person name="Kuo A."/>
            <person name="Nagy L.G."/>
            <person name="Floudas D."/>
            <person name="Copeland A."/>
            <person name="Barry K.W."/>
            <person name="Cichocki N."/>
            <person name="Veneault-Fourrey C."/>
            <person name="LaButti K."/>
            <person name="Lindquist E.A."/>
            <person name="Lipzen A."/>
            <person name="Lundell T."/>
            <person name="Morin E."/>
            <person name="Murat C."/>
            <person name="Riley R."/>
            <person name="Ohm R."/>
            <person name="Sun H."/>
            <person name="Tunlid A."/>
            <person name="Henrissat B."/>
            <person name="Grigoriev I.V."/>
            <person name="Hibbett D.S."/>
            <person name="Martin F."/>
        </authorList>
    </citation>
    <scope>NUCLEOTIDE SEQUENCE [LARGE SCALE GENOMIC DNA]</scope>
    <source>
        <strain evidence="4">FD-334 SS-4</strain>
    </source>
</reference>
<sequence length="1141" mass="124028">MPVPTSSRYEQSLTSPPSMYSTPSRPSNLRNAPSTSYSPTVTGNGQQKLNVVTRIAIEGKAKQGQEGVSVRMFLKICIPLDSVTPGSTIPLFPEENVKIHTSQVHPLDQNSVPYNFSSTVSPLLHNAARALNLPARSQESFASVFGLEKSNSTNGHASMSRALKSESGENIPPVDNQYTGLIIVSGYSISFVLPKLFLTRRSNGGASSDTEDVASRTPASRRRASIGEKNQAQFMAAIDMWVPFISRPPRFPYLLSIPTPRCLHNQIKLRIFPPSNTATSFASLSSIEEDNSSWDLTSDPHVTRNITSRPSRTHSHTHFADDESSDTSVTGISEGCAVQGTFPSAEHIRIRWARPIKNLNIAGEENGRRRVGVEVVKGEMTCTVRGKGVSASNPEVQGVLLHVEYKGQCKGVWFPGVATLLGLDVGLEAKGSDICWPKGSPSHWEVSGGPGYTGFDNGRVAAPIESNSRTSSVDSNGPRSLLTPSNGHESTAYLTARTNSNSSSTSSLLRAPLPAQNVADYSFEGSHATLPSSSETLSSMSSLPTSSTPMLPLTSEARLPGHPVTLHLNMNDLQPPVKNVFTFKITGTILVTARATLARANNLNSSTNSDRNGDPEPVALPRFTVLAADTETTAIIVRSEAESASVEVFHPTGDIYNDPQTRKTVLQKGGFTKCGEDGGRIGIKTLDAFNMTTNARISPRPRTPSAIHRVTSNSSLPRGTLPPRSKHAGATVLPWVKATVTALAPDANMFPTGYAVRLCFQSPALVDSEWLEFGMGHGWKSNSITTTPTEPKPQPRVRIICATLDGVPVKAETANISKPDSSAVPFEQLSGNGWLCWGKVYTGGSPGGNMVIDYIVKQDDVKSTNNSKPKSINLLEMNVVLPTFFISVARLEVKIDVMPGIEILSLHSNFDYHHAYTEGNRLLRYSLEEFSQPQLTLMLRKGTSNLPMAWLKKYFALTWIILFIAVCSMYRIFYDMGQLRQMLDGDVYTPQASWPDTPTITVTATIFSDRGMKRPSTDTSTSTSAPATAPTVPDAHLENTTTFVPFSVTTLSVTPPQTTTHSTTGTNNYDANDSESTIAISHRESSLLERYGLMPVHKLFVFEWADTEGGNVKQTLSKVVEIVEIAWDFLRKVYHYPLDPP</sequence>
<keyword evidence="2" id="KW-0472">Membrane</keyword>
<feature type="region of interest" description="Disordered" evidence="1">
    <location>
        <begin position="202"/>
        <end position="227"/>
    </location>
</feature>
<dbReference type="EMBL" id="KN817525">
    <property type="protein sequence ID" value="KJA27165.1"/>
    <property type="molecule type" value="Genomic_DNA"/>
</dbReference>
<feature type="region of interest" description="Disordered" evidence="1">
    <location>
        <begin position="696"/>
        <end position="725"/>
    </location>
</feature>
<feature type="transmembrane region" description="Helical" evidence="2">
    <location>
        <begin position="954"/>
        <end position="973"/>
    </location>
</feature>
<dbReference type="STRING" id="945553.A0A0D2Q6D2"/>
<evidence type="ECO:0000313" key="4">
    <source>
        <dbReference type="Proteomes" id="UP000054270"/>
    </source>
</evidence>
<dbReference type="AlphaFoldDB" id="A0A0D2Q6D2"/>
<keyword evidence="4" id="KW-1185">Reference proteome</keyword>
<feature type="region of interest" description="Disordered" evidence="1">
    <location>
        <begin position="465"/>
        <end position="487"/>
    </location>
</feature>
<keyword evidence="2" id="KW-1133">Transmembrane helix</keyword>
<proteinExistence type="predicted"/>
<evidence type="ECO:0000313" key="3">
    <source>
        <dbReference type="EMBL" id="KJA27165.1"/>
    </source>
</evidence>
<dbReference type="Proteomes" id="UP000054270">
    <property type="component" value="Unassembled WGS sequence"/>
</dbReference>
<dbReference type="OrthoDB" id="3210731at2759"/>
<gene>
    <name evidence="3" type="ORF">HYPSUDRAFT_63426</name>
</gene>
<evidence type="ECO:0000256" key="2">
    <source>
        <dbReference type="SAM" id="Phobius"/>
    </source>
</evidence>
<name>A0A0D2Q6D2_HYPSF</name>
<keyword evidence="2" id="KW-0812">Transmembrane</keyword>
<protein>
    <submittedName>
        <fullName evidence="3">Uncharacterized protein</fullName>
    </submittedName>
</protein>
<dbReference type="OMA" id="KEWITWV"/>
<organism evidence="3 4">
    <name type="scientific">Hypholoma sublateritium (strain FD-334 SS-4)</name>
    <dbReference type="NCBI Taxonomy" id="945553"/>
    <lineage>
        <taxon>Eukaryota</taxon>
        <taxon>Fungi</taxon>
        <taxon>Dikarya</taxon>
        <taxon>Basidiomycota</taxon>
        <taxon>Agaricomycotina</taxon>
        <taxon>Agaricomycetes</taxon>
        <taxon>Agaricomycetidae</taxon>
        <taxon>Agaricales</taxon>
        <taxon>Agaricineae</taxon>
        <taxon>Strophariaceae</taxon>
        <taxon>Hypholoma</taxon>
    </lineage>
</organism>
<feature type="region of interest" description="Disordered" evidence="1">
    <location>
        <begin position="1054"/>
        <end position="1073"/>
    </location>
</feature>
<feature type="region of interest" description="Disordered" evidence="1">
    <location>
        <begin position="529"/>
        <end position="548"/>
    </location>
</feature>
<evidence type="ECO:0000256" key="1">
    <source>
        <dbReference type="SAM" id="MobiDB-lite"/>
    </source>
</evidence>